<comment type="caution">
    <text evidence="1">The sequence shown here is derived from an EMBL/GenBank/DDBJ whole genome shotgun (WGS) entry which is preliminary data.</text>
</comment>
<dbReference type="Proteomes" id="UP001335648">
    <property type="component" value="Unassembled WGS sequence"/>
</dbReference>
<protein>
    <submittedName>
        <fullName evidence="1">Uncharacterized protein</fullName>
    </submittedName>
</protein>
<evidence type="ECO:0000313" key="1">
    <source>
        <dbReference type="EMBL" id="KAK5915765.1"/>
    </source>
</evidence>
<evidence type="ECO:0000313" key="2">
    <source>
        <dbReference type="Proteomes" id="UP001335648"/>
    </source>
</evidence>
<name>A0AAN8D8L4_9TELE</name>
<reference evidence="1 2" key="1">
    <citation type="journal article" date="2023" name="Mol. Biol. Evol.">
        <title>Genomics of Secondarily Temperate Adaptation in the Only Non-Antarctic Icefish.</title>
        <authorList>
            <person name="Rivera-Colon A.G."/>
            <person name="Rayamajhi N."/>
            <person name="Minhas B.F."/>
            <person name="Madrigal G."/>
            <person name="Bilyk K.T."/>
            <person name="Yoon V."/>
            <person name="Hune M."/>
            <person name="Gregory S."/>
            <person name="Cheng C.H.C."/>
            <person name="Catchen J.M."/>
        </authorList>
    </citation>
    <scope>NUCLEOTIDE SEQUENCE [LARGE SCALE GENOMIC DNA]</scope>
    <source>
        <strain evidence="1">JC2023a</strain>
    </source>
</reference>
<accession>A0AAN8D8L4</accession>
<organism evidence="1 2">
    <name type="scientific">Champsocephalus esox</name>
    <name type="common">pike icefish</name>
    <dbReference type="NCBI Taxonomy" id="159716"/>
    <lineage>
        <taxon>Eukaryota</taxon>
        <taxon>Metazoa</taxon>
        <taxon>Chordata</taxon>
        <taxon>Craniata</taxon>
        <taxon>Vertebrata</taxon>
        <taxon>Euteleostomi</taxon>
        <taxon>Actinopterygii</taxon>
        <taxon>Neopterygii</taxon>
        <taxon>Teleostei</taxon>
        <taxon>Neoteleostei</taxon>
        <taxon>Acanthomorphata</taxon>
        <taxon>Eupercaria</taxon>
        <taxon>Perciformes</taxon>
        <taxon>Notothenioidei</taxon>
        <taxon>Channichthyidae</taxon>
        <taxon>Champsocephalus</taxon>
    </lineage>
</organism>
<dbReference type="EMBL" id="JAULUE010002046">
    <property type="protein sequence ID" value="KAK5915765.1"/>
    <property type="molecule type" value="Genomic_DNA"/>
</dbReference>
<sequence>MDSASHSHLNPACSDCTHRLTCSDFYAEINKNTNGRKWLPQVSSSLCGWPQSFPLDSDALRSVPAQINMAATLLNAPTKT</sequence>
<keyword evidence="2" id="KW-1185">Reference proteome</keyword>
<gene>
    <name evidence="1" type="ORF">CesoFtcFv8_001328</name>
</gene>
<proteinExistence type="predicted"/>
<dbReference type="AlphaFoldDB" id="A0AAN8D8L4"/>